<evidence type="ECO:0000256" key="3">
    <source>
        <dbReference type="ARBA" id="ARBA00022692"/>
    </source>
</evidence>
<evidence type="ECO:0000256" key="5">
    <source>
        <dbReference type="ARBA" id="ARBA00023136"/>
    </source>
</evidence>
<feature type="transmembrane region" description="Helical" evidence="6">
    <location>
        <begin position="174"/>
        <end position="192"/>
    </location>
</feature>
<dbReference type="Pfam" id="PF02653">
    <property type="entry name" value="BPD_transp_2"/>
    <property type="match status" value="1"/>
</dbReference>
<feature type="transmembrane region" description="Helical" evidence="6">
    <location>
        <begin position="125"/>
        <end position="143"/>
    </location>
</feature>
<keyword evidence="3 6" id="KW-0812">Transmembrane</keyword>
<dbReference type="InterPro" id="IPR001851">
    <property type="entry name" value="ABC_transp_permease"/>
</dbReference>
<dbReference type="PANTHER" id="PTHR30482:SF10">
    <property type="entry name" value="HIGH-AFFINITY BRANCHED-CHAIN AMINO ACID TRANSPORT PROTEIN BRAE"/>
    <property type="match status" value="1"/>
</dbReference>
<feature type="transmembrane region" description="Helical" evidence="6">
    <location>
        <begin position="48"/>
        <end position="70"/>
    </location>
</feature>
<dbReference type="PANTHER" id="PTHR30482">
    <property type="entry name" value="HIGH-AFFINITY BRANCHED-CHAIN AMINO ACID TRANSPORT SYSTEM PERMEASE"/>
    <property type="match status" value="1"/>
</dbReference>
<keyword evidence="4 6" id="KW-1133">Transmembrane helix</keyword>
<dbReference type="GO" id="GO:0005886">
    <property type="term" value="C:plasma membrane"/>
    <property type="evidence" value="ECO:0007669"/>
    <property type="project" value="UniProtKB-SubCell"/>
</dbReference>
<proteinExistence type="predicted"/>
<feature type="transmembrane region" description="Helical" evidence="6">
    <location>
        <begin position="77"/>
        <end position="97"/>
    </location>
</feature>
<dbReference type="AlphaFoldDB" id="X1MU31"/>
<dbReference type="EMBL" id="BARV01032542">
    <property type="protein sequence ID" value="GAI35182.1"/>
    <property type="molecule type" value="Genomic_DNA"/>
</dbReference>
<evidence type="ECO:0000256" key="1">
    <source>
        <dbReference type="ARBA" id="ARBA00004651"/>
    </source>
</evidence>
<keyword evidence="5 6" id="KW-0472">Membrane</keyword>
<evidence type="ECO:0000256" key="6">
    <source>
        <dbReference type="SAM" id="Phobius"/>
    </source>
</evidence>
<evidence type="ECO:0008006" key="8">
    <source>
        <dbReference type="Google" id="ProtNLM"/>
    </source>
</evidence>
<name>X1MU31_9ZZZZ</name>
<gene>
    <name evidence="7" type="ORF">S06H3_51295</name>
</gene>
<comment type="caution">
    <text evidence="7">The sequence shown here is derived from an EMBL/GenBank/DDBJ whole genome shotgun (WGS) entry which is preliminary data.</text>
</comment>
<reference evidence="7" key="1">
    <citation type="journal article" date="2014" name="Front. Microbiol.">
        <title>High frequency of phylogenetically diverse reductive dehalogenase-homologous genes in deep subseafloor sedimentary metagenomes.</title>
        <authorList>
            <person name="Kawai M."/>
            <person name="Futagami T."/>
            <person name="Toyoda A."/>
            <person name="Takaki Y."/>
            <person name="Nishi S."/>
            <person name="Hori S."/>
            <person name="Arai W."/>
            <person name="Tsubouchi T."/>
            <person name="Morono Y."/>
            <person name="Uchiyama I."/>
            <person name="Ito T."/>
            <person name="Fujiyama A."/>
            <person name="Inagaki F."/>
            <person name="Takami H."/>
        </authorList>
    </citation>
    <scope>NUCLEOTIDE SEQUENCE</scope>
    <source>
        <strain evidence="7">Expedition CK06-06</strain>
    </source>
</reference>
<evidence type="ECO:0000256" key="4">
    <source>
        <dbReference type="ARBA" id="ARBA00022989"/>
    </source>
</evidence>
<evidence type="ECO:0000313" key="7">
    <source>
        <dbReference type="EMBL" id="GAI35182.1"/>
    </source>
</evidence>
<dbReference type="CDD" id="cd06581">
    <property type="entry name" value="TM_PBP1_LivM_like"/>
    <property type="match status" value="1"/>
</dbReference>
<dbReference type="GO" id="GO:0015658">
    <property type="term" value="F:branched-chain amino acid transmembrane transporter activity"/>
    <property type="evidence" value="ECO:0007669"/>
    <property type="project" value="InterPro"/>
</dbReference>
<keyword evidence="2" id="KW-1003">Cell membrane</keyword>
<dbReference type="InterPro" id="IPR043428">
    <property type="entry name" value="LivM-like"/>
</dbReference>
<protein>
    <recommendedName>
        <fullName evidence="8">Branched-chain amino acid ABC transporter permease</fullName>
    </recommendedName>
</protein>
<feature type="non-terminal residue" evidence="7">
    <location>
        <position position="194"/>
    </location>
</feature>
<accession>X1MU31</accession>
<evidence type="ECO:0000256" key="2">
    <source>
        <dbReference type="ARBA" id="ARBA00022475"/>
    </source>
</evidence>
<sequence>MVFIHIVLAVSLRQMMVVGQVSFAHPAFMAIGAYTSVLLVMDVGLPFWVAMPVAGIVAAFIALLLGLPVLRLTGPYFFLATFAFLEVMKSIFTYFAIPFGGPQGIWNIPPPNPIGPIDFSSITHFYYLIFIVFAITVLVFYSLEKSRFGQAWHAIGQSAQLAESLGVNVMGYRVLAFVIACFFAGIVGACFASY</sequence>
<comment type="subcellular location">
    <subcellularLocation>
        <location evidence="1">Cell membrane</location>
        <topology evidence="1">Multi-pass membrane protein</topology>
    </subcellularLocation>
</comment>
<organism evidence="7">
    <name type="scientific">marine sediment metagenome</name>
    <dbReference type="NCBI Taxonomy" id="412755"/>
    <lineage>
        <taxon>unclassified sequences</taxon>
        <taxon>metagenomes</taxon>
        <taxon>ecological metagenomes</taxon>
    </lineage>
</organism>